<dbReference type="STRING" id="75743.A0A401Q0I5"/>
<dbReference type="EMBL" id="BFAA01015841">
    <property type="protein sequence ID" value="GCB78803.1"/>
    <property type="molecule type" value="Genomic_DNA"/>
</dbReference>
<evidence type="ECO:0000313" key="1">
    <source>
        <dbReference type="EMBL" id="GCB78803.1"/>
    </source>
</evidence>
<keyword evidence="2" id="KW-1185">Reference proteome</keyword>
<sequence length="138" mass="16046">MELCSERHRVKLNHTNNFTDVILLQMLPEKVAQCGLTRRRPYIALAAEIPKLFKNRRMVHLHLLPKPYFTFIETDKPTYKPNDTVRFQTFSLDHEMKLSNCDIKMQIWHSGNVVAETRSHKQGSDAICRGKVNIPSSL</sequence>
<accession>A0A401Q0I5</accession>
<dbReference type="Proteomes" id="UP000288216">
    <property type="component" value="Unassembled WGS sequence"/>
</dbReference>
<dbReference type="Gene3D" id="2.60.40.1930">
    <property type="match status" value="2"/>
</dbReference>
<dbReference type="AlphaFoldDB" id="A0A401Q0I5"/>
<dbReference type="OrthoDB" id="9998011at2759"/>
<reference evidence="1 2" key="1">
    <citation type="journal article" date="2018" name="Nat. Ecol. Evol.">
        <title>Shark genomes provide insights into elasmobranch evolution and the origin of vertebrates.</title>
        <authorList>
            <person name="Hara Y"/>
            <person name="Yamaguchi K"/>
            <person name="Onimaru K"/>
            <person name="Kadota M"/>
            <person name="Koyanagi M"/>
            <person name="Keeley SD"/>
            <person name="Tatsumi K"/>
            <person name="Tanaka K"/>
            <person name="Motone F"/>
            <person name="Kageyama Y"/>
            <person name="Nozu R"/>
            <person name="Adachi N"/>
            <person name="Nishimura O"/>
            <person name="Nakagawa R"/>
            <person name="Tanegashima C"/>
            <person name="Kiyatake I"/>
            <person name="Matsumoto R"/>
            <person name="Murakumo K"/>
            <person name="Nishida K"/>
            <person name="Terakita A"/>
            <person name="Kuratani S"/>
            <person name="Sato K"/>
            <person name="Hyodo S Kuraku.S."/>
        </authorList>
    </citation>
    <scope>NUCLEOTIDE SEQUENCE [LARGE SCALE GENOMIC DNA]</scope>
</reference>
<proteinExistence type="predicted"/>
<organism evidence="1 2">
    <name type="scientific">Scyliorhinus torazame</name>
    <name type="common">Cloudy catshark</name>
    <name type="synonym">Catulus torazame</name>
    <dbReference type="NCBI Taxonomy" id="75743"/>
    <lineage>
        <taxon>Eukaryota</taxon>
        <taxon>Metazoa</taxon>
        <taxon>Chordata</taxon>
        <taxon>Craniata</taxon>
        <taxon>Vertebrata</taxon>
        <taxon>Chondrichthyes</taxon>
        <taxon>Elasmobranchii</taxon>
        <taxon>Galeomorphii</taxon>
        <taxon>Galeoidea</taxon>
        <taxon>Carcharhiniformes</taxon>
        <taxon>Scyliorhinidae</taxon>
        <taxon>Scyliorhinus</taxon>
    </lineage>
</organism>
<gene>
    <name evidence="1" type="ORF">scyTo_0020148</name>
</gene>
<name>A0A401Q0I5_SCYTO</name>
<protein>
    <submittedName>
        <fullName evidence="1">Uncharacterized protein</fullName>
    </submittedName>
</protein>
<evidence type="ECO:0000313" key="2">
    <source>
        <dbReference type="Proteomes" id="UP000288216"/>
    </source>
</evidence>
<comment type="caution">
    <text evidence="1">The sequence shown here is derived from an EMBL/GenBank/DDBJ whole genome shotgun (WGS) entry which is preliminary data.</text>
</comment>